<dbReference type="PANTHER" id="PTHR47894">
    <property type="entry name" value="HTH-TYPE TRANSCRIPTIONAL REGULATOR GADX"/>
    <property type="match status" value="1"/>
</dbReference>
<dbReference type="OrthoDB" id="5740883at2"/>
<feature type="domain" description="HTH araC/xylS-type" evidence="4">
    <location>
        <begin position="253"/>
        <end position="351"/>
    </location>
</feature>
<dbReference type="GO" id="GO:0003700">
    <property type="term" value="F:DNA-binding transcription factor activity"/>
    <property type="evidence" value="ECO:0007669"/>
    <property type="project" value="InterPro"/>
</dbReference>
<protein>
    <submittedName>
        <fullName evidence="5">AraC family transcriptional regulator</fullName>
    </submittedName>
</protein>
<evidence type="ECO:0000256" key="1">
    <source>
        <dbReference type="ARBA" id="ARBA00023015"/>
    </source>
</evidence>
<dbReference type="Proteomes" id="UP000288983">
    <property type="component" value="Unassembled WGS sequence"/>
</dbReference>
<dbReference type="PROSITE" id="PS01124">
    <property type="entry name" value="HTH_ARAC_FAMILY_2"/>
    <property type="match status" value="1"/>
</dbReference>
<dbReference type="PANTHER" id="PTHR47894:SF4">
    <property type="entry name" value="HTH-TYPE TRANSCRIPTIONAL REGULATOR GADX"/>
    <property type="match status" value="1"/>
</dbReference>
<evidence type="ECO:0000259" key="4">
    <source>
        <dbReference type="PROSITE" id="PS01124"/>
    </source>
</evidence>
<keyword evidence="1" id="KW-0805">Transcription regulation</keyword>
<keyword evidence="3" id="KW-0804">Transcription</keyword>
<comment type="caution">
    <text evidence="5">The sequence shown here is derived from an EMBL/GenBank/DDBJ whole genome shotgun (WGS) entry which is preliminary data.</text>
</comment>
<dbReference type="InterPro" id="IPR009057">
    <property type="entry name" value="Homeodomain-like_sf"/>
</dbReference>
<dbReference type="AlphaFoldDB" id="A0A443ZWE8"/>
<dbReference type="Pfam" id="PF12625">
    <property type="entry name" value="Arabinose_bd"/>
    <property type="match status" value="1"/>
</dbReference>
<keyword evidence="2" id="KW-0238">DNA-binding</keyword>
<dbReference type="RefSeq" id="WP_128322474.1">
    <property type="nucleotide sequence ID" value="NZ_QJRG01000034.1"/>
</dbReference>
<sequence length="359" mass="39972">MHVVQSGQRLQAGTPPGNPIGILASAATGLVGFIGQQGGDVERILGRTGIACDQLEHPTLSLDLNQYCQVFEEAARQTGNDNFGLRFGQQFKPDALGLLGYVGMCSATLGDALRNVVSTFPVHQQSSLLRMEERGEFCQLDYQVQYGAILRKRQDAELSLGMFVNLMRHALGQNWGPEKVLFEHPQPEAWHEHCKVFDAPVLFGQQRNSLVFRRSVLDRPMPGRDPRLLAIVIESMRLLGTQAGATNRPGIVDDVKSQVRALLGDGYPSLEQVADQLRMPSWTVQRRLQEQGLSFSTLVDTVRQELATYYLQQSALPISELALLLGYSEISAFSRAFRRWFEVSPKQWRQAHKGQATAP</sequence>
<dbReference type="GO" id="GO:0005829">
    <property type="term" value="C:cytosol"/>
    <property type="evidence" value="ECO:0007669"/>
    <property type="project" value="TreeGrafter"/>
</dbReference>
<dbReference type="InterPro" id="IPR020449">
    <property type="entry name" value="Tscrpt_reg_AraC-type_HTH"/>
</dbReference>
<dbReference type="InterPro" id="IPR018060">
    <property type="entry name" value="HTH_AraC"/>
</dbReference>
<evidence type="ECO:0000313" key="6">
    <source>
        <dbReference type="Proteomes" id="UP000288983"/>
    </source>
</evidence>
<evidence type="ECO:0000256" key="2">
    <source>
        <dbReference type="ARBA" id="ARBA00023125"/>
    </source>
</evidence>
<name>A0A443ZWE8_9PSED</name>
<gene>
    <name evidence="5" type="ORF">DM813_05970</name>
</gene>
<dbReference type="PRINTS" id="PR00032">
    <property type="entry name" value="HTHARAC"/>
</dbReference>
<evidence type="ECO:0000256" key="3">
    <source>
        <dbReference type="ARBA" id="ARBA00023163"/>
    </source>
</evidence>
<reference evidence="5 6" key="1">
    <citation type="submission" date="2018-06" db="EMBL/GenBank/DDBJ databases">
        <title>Bacteria isolated from soil of Wuhan.</title>
        <authorList>
            <person name="Wei X."/>
            <person name="Chunhua H."/>
        </authorList>
    </citation>
    <scope>NUCLEOTIDE SEQUENCE [LARGE SCALE GENOMIC DNA]</scope>
    <source>
        <strain evidence="6">xwS2</strain>
    </source>
</reference>
<dbReference type="SUPFAM" id="SSF46689">
    <property type="entry name" value="Homeodomain-like"/>
    <property type="match status" value="1"/>
</dbReference>
<organism evidence="5 6">
    <name type="scientific">Pseudomonas alkylphenolica</name>
    <dbReference type="NCBI Taxonomy" id="237609"/>
    <lineage>
        <taxon>Bacteria</taxon>
        <taxon>Pseudomonadati</taxon>
        <taxon>Pseudomonadota</taxon>
        <taxon>Gammaproteobacteria</taxon>
        <taxon>Pseudomonadales</taxon>
        <taxon>Pseudomonadaceae</taxon>
        <taxon>Pseudomonas</taxon>
    </lineage>
</organism>
<evidence type="ECO:0000313" key="5">
    <source>
        <dbReference type="EMBL" id="RWU25271.1"/>
    </source>
</evidence>
<dbReference type="SMART" id="SM00342">
    <property type="entry name" value="HTH_ARAC"/>
    <property type="match status" value="1"/>
</dbReference>
<dbReference type="GO" id="GO:0000976">
    <property type="term" value="F:transcription cis-regulatory region binding"/>
    <property type="evidence" value="ECO:0007669"/>
    <property type="project" value="TreeGrafter"/>
</dbReference>
<dbReference type="EMBL" id="QJRG01000034">
    <property type="protein sequence ID" value="RWU25271.1"/>
    <property type="molecule type" value="Genomic_DNA"/>
</dbReference>
<dbReference type="Pfam" id="PF12833">
    <property type="entry name" value="HTH_18"/>
    <property type="match status" value="1"/>
</dbReference>
<proteinExistence type="predicted"/>
<dbReference type="Gene3D" id="1.10.10.60">
    <property type="entry name" value="Homeodomain-like"/>
    <property type="match status" value="1"/>
</dbReference>
<accession>A0A443ZWE8</accession>
<dbReference type="InterPro" id="IPR032687">
    <property type="entry name" value="AraC-type_N"/>
</dbReference>